<accession>A0A0F5QDQ0</accession>
<evidence type="ECO:0000313" key="5">
    <source>
        <dbReference type="EMBL" id="KKC38856.1"/>
    </source>
</evidence>
<dbReference type="STRING" id="1293439.WH87_08225"/>
<dbReference type="Pfam" id="PF00196">
    <property type="entry name" value="GerE"/>
    <property type="match status" value="1"/>
</dbReference>
<evidence type="ECO:0000313" key="6">
    <source>
        <dbReference type="Proteomes" id="UP000033411"/>
    </source>
</evidence>
<dbReference type="EMBL" id="LANJ01000012">
    <property type="protein sequence ID" value="KKC38856.1"/>
    <property type="molecule type" value="Genomic_DNA"/>
</dbReference>
<organism evidence="5 6">
    <name type="scientific">Devosia epidermidihirudinis</name>
    <dbReference type="NCBI Taxonomy" id="1293439"/>
    <lineage>
        <taxon>Bacteria</taxon>
        <taxon>Pseudomonadati</taxon>
        <taxon>Pseudomonadota</taxon>
        <taxon>Alphaproteobacteria</taxon>
        <taxon>Hyphomicrobiales</taxon>
        <taxon>Devosiaceae</taxon>
        <taxon>Devosia</taxon>
    </lineage>
</organism>
<dbReference type="AlphaFoldDB" id="A0A0F5QDQ0"/>
<evidence type="ECO:0000256" key="1">
    <source>
        <dbReference type="ARBA" id="ARBA00023015"/>
    </source>
</evidence>
<feature type="domain" description="HTH luxR-type" evidence="4">
    <location>
        <begin position="189"/>
        <end position="254"/>
    </location>
</feature>
<dbReference type="InterPro" id="IPR000792">
    <property type="entry name" value="Tscrpt_reg_LuxR_C"/>
</dbReference>
<comment type="caution">
    <text evidence="5">The sequence shown here is derived from an EMBL/GenBank/DDBJ whole genome shotgun (WGS) entry which is preliminary data.</text>
</comment>
<keyword evidence="6" id="KW-1185">Reference proteome</keyword>
<dbReference type="CDD" id="cd06170">
    <property type="entry name" value="LuxR_C_like"/>
    <property type="match status" value="1"/>
</dbReference>
<gene>
    <name evidence="5" type="ORF">WH87_08225</name>
</gene>
<keyword evidence="1" id="KW-0805">Transcription regulation</keyword>
<reference evidence="5 6" key="1">
    <citation type="submission" date="2015-03" db="EMBL/GenBank/DDBJ databases">
        <authorList>
            <person name="Lepp D."/>
            <person name="Hassan Y.I."/>
            <person name="Li X.-Z."/>
            <person name="Zhou T."/>
        </authorList>
    </citation>
    <scope>NUCLEOTIDE SEQUENCE [LARGE SCALE GENOMIC DNA]</scope>
    <source>
        <strain evidence="5 6">E84</strain>
    </source>
</reference>
<dbReference type="Gene3D" id="3.40.50.2300">
    <property type="match status" value="1"/>
</dbReference>
<sequence length="274" mass="30044">MTNNTSIGEKMSEAISSVAEHGIYAVWNVPPSQDAAGRDGILILADTGVTFQSLLRAAQECFPRVGVTLANQLPDDDEAEFEPRLILLDAFAFRNIPGVISQCRERYPHAPLALLVESGWNEDPALRAVVAERAIQGMVPFNLQINVWLATIWLLLNGGEYFPSILTPRSAARGFLTRRHQPNGSDDGPGHQAGVLSSREAEVLELMSDGLQNKIIAAKMDLSEHTVKVHVHNIIRKLNVHNRTQAAAVFRSLDRRSGYEISQLNTAPVVARAV</sequence>
<evidence type="ECO:0000256" key="3">
    <source>
        <dbReference type="ARBA" id="ARBA00023163"/>
    </source>
</evidence>
<dbReference type="PROSITE" id="PS50043">
    <property type="entry name" value="HTH_LUXR_2"/>
    <property type="match status" value="1"/>
</dbReference>
<dbReference type="PANTHER" id="PTHR44688:SF16">
    <property type="entry name" value="DNA-BINDING TRANSCRIPTIONAL ACTIVATOR DEVR_DOSR"/>
    <property type="match status" value="1"/>
</dbReference>
<name>A0A0F5QDQ0_9HYPH</name>
<protein>
    <recommendedName>
        <fullName evidence="4">HTH luxR-type domain-containing protein</fullName>
    </recommendedName>
</protein>
<dbReference type="PROSITE" id="PS00622">
    <property type="entry name" value="HTH_LUXR_1"/>
    <property type="match status" value="1"/>
</dbReference>
<dbReference type="GO" id="GO:0003677">
    <property type="term" value="F:DNA binding"/>
    <property type="evidence" value="ECO:0007669"/>
    <property type="project" value="UniProtKB-KW"/>
</dbReference>
<dbReference type="PATRIC" id="fig|1293439.3.peg.1215"/>
<dbReference type="GO" id="GO:0006355">
    <property type="term" value="P:regulation of DNA-templated transcription"/>
    <property type="evidence" value="ECO:0007669"/>
    <property type="project" value="InterPro"/>
</dbReference>
<dbReference type="PRINTS" id="PR00038">
    <property type="entry name" value="HTHLUXR"/>
</dbReference>
<dbReference type="Proteomes" id="UP000033411">
    <property type="component" value="Unassembled WGS sequence"/>
</dbReference>
<keyword evidence="3" id="KW-0804">Transcription</keyword>
<dbReference type="SMART" id="SM00421">
    <property type="entry name" value="HTH_LUXR"/>
    <property type="match status" value="1"/>
</dbReference>
<proteinExistence type="predicted"/>
<dbReference type="SUPFAM" id="SSF46894">
    <property type="entry name" value="C-terminal effector domain of the bipartite response regulators"/>
    <property type="match status" value="1"/>
</dbReference>
<evidence type="ECO:0000259" key="4">
    <source>
        <dbReference type="PROSITE" id="PS50043"/>
    </source>
</evidence>
<keyword evidence="2" id="KW-0238">DNA-binding</keyword>
<dbReference type="InterPro" id="IPR016032">
    <property type="entry name" value="Sig_transdc_resp-reg_C-effctor"/>
</dbReference>
<dbReference type="PANTHER" id="PTHR44688">
    <property type="entry name" value="DNA-BINDING TRANSCRIPTIONAL ACTIVATOR DEVR_DOSR"/>
    <property type="match status" value="1"/>
</dbReference>
<evidence type="ECO:0000256" key="2">
    <source>
        <dbReference type="ARBA" id="ARBA00023125"/>
    </source>
</evidence>